<dbReference type="PROSITE" id="PS50213">
    <property type="entry name" value="FAS1"/>
    <property type="match status" value="1"/>
</dbReference>
<dbReference type="SUPFAM" id="SSF49785">
    <property type="entry name" value="Galactose-binding domain-like"/>
    <property type="match status" value="1"/>
</dbReference>
<feature type="domain" description="F5/8 type C" evidence="1">
    <location>
        <begin position="219"/>
        <end position="349"/>
    </location>
</feature>
<dbReference type="InterPro" id="IPR008979">
    <property type="entry name" value="Galactose-bd-like_sf"/>
</dbReference>
<dbReference type="InterPro" id="IPR000782">
    <property type="entry name" value="FAS1_domain"/>
</dbReference>
<reference evidence="3 4" key="1">
    <citation type="submission" date="2024-01" db="EMBL/GenBank/DDBJ databases">
        <title>Sphingobacterium tenebrionis sp. nov., a novel endophyte isolated from tenebrio molitor intestines.</title>
        <authorList>
            <person name="Zhang C."/>
        </authorList>
    </citation>
    <scope>NUCLEOTIDE SEQUENCE [LARGE SCALE GENOMIC DNA]</scope>
    <source>
        <strain evidence="3 4">PU5-4</strain>
    </source>
</reference>
<dbReference type="Pfam" id="PF02469">
    <property type="entry name" value="Fasciclin"/>
    <property type="match status" value="1"/>
</dbReference>
<dbReference type="SUPFAM" id="SSF82153">
    <property type="entry name" value="FAS1 domain"/>
    <property type="match status" value="1"/>
</dbReference>
<organism evidence="3 4">
    <name type="scientific">Sphingobacterium tenebrionis</name>
    <dbReference type="NCBI Taxonomy" id="3111775"/>
    <lineage>
        <taxon>Bacteria</taxon>
        <taxon>Pseudomonadati</taxon>
        <taxon>Bacteroidota</taxon>
        <taxon>Sphingobacteriia</taxon>
        <taxon>Sphingobacteriales</taxon>
        <taxon>Sphingobacteriaceae</taxon>
        <taxon>Sphingobacterium</taxon>
    </lineage>
</organism>
<accession>A0ABU8I6U4</accession>
<keyword evidence="4" id="KW-1185">Reference proteome</keyword>
<gene>
    <name evidence="3" type="ORF">VJ786_09935</name>
</gene>
<dbReference type="Gene3D" id="2.30.180.10">
    <property type="entry name" value="FAS1 domain"/>
    <property type="match status" value="1"/>
</dbReference>
<dbReference type="RefSeq" id="WP_134776908.1">
    <property type="nucleotide sequence ID" value="NZ_JAYLLN010000022.1"/>
</dbReference>
<comment type="caution">
    <text evidence="3">The sequence shown here is derived from an EMBL/GenBank/DDBJ whole genome shotgun (WGS) entry which is preliminary data.</text>
</comment>
<evidence type="ECO:0000259" key="2">
    <source>
        <dbReference type="PROSITE" id="PS50213"/>
    </source>
</evidence>
<evidence type="ECO:0000313" key="3">
    <source>
        <dbReference type="EMBL" id="MEI5985223.1"/>
    </source>
</evidence>
<dbReference type="Proteomes" id="UP001363035">
    <property type="component" value="Unassembled WGS sequence"/>
</dbReference>
<sequence>MKKHSKYLYFLFIILITACTKDAGYYNEEVQKIKFNGTIYDYLLSKHGVFDSLVKVVGRTEMEKLLKESNNITLFAPTNQSFKIALENLNNTRKKADKPLEYINNVDILHLDTMMSQYLIRGYYPTDSMLLKDGINLFDYKNGYPMNAKVISGNSSGYLKGGPVIIQYSDTKRSQFTRNWVTATTESINIQADNGIVHVLAPDHVFGFNDFVNKLTYIPPPPNLFVTVGGKFSVSRENSGGPNAVEASKYVFDGNPETKYLISAMNNPEWMQVELNSPSVANAYTLTSANDFPTRDPADWQLQASHNGTDWTTLDSRNSEEFTSRFQQRVFFINNTVAYKFYRLRLIRVRSGVDMQLADWSVNKHD</sequence>
<proteinExistence type="predicted"/>
<feature type="domain" description="FAS1" evidence="2">
    <location>
        <begin position="37"/>
        <end position="204"/>
    </location>
</feature>
<evidence type="ECO:0000259" key="1">
    <source>
        <dbReference type="PROSITE" id="PS50022"/>
    </source>
</evidence>
<name>A0ABU8I6U4_9SPHI</name>
<dbReference type="InterPro" id="IPR000421">
    <property type="entry name" value="FA58C"/>
</dbReference>
<dbReference type="Gene3D" id="2.60.120.260">
    <property type="entry name" value="Galactose-binding domain-like"/>
    <property type="match status" value="1"/>
</dbReference>
<protein>
    <submittedName>
        <fullName evidence="3">Discoidin domain-containing protein</fullName>
    </submittedName>
</protein>
<dbReference type="EMBL" id="JAYLLN010000022">
    <property type="protein sequence ID" value="MEI5985223.1"/>
    <property type="molecule type" value="Genomic_DNA"/>
</dbReference>
<evidence type="ECO:0000313" key="4">
    <source>
        <dbReference type="Proteomes" id="UP001363035"/>
    </source>
</evidence>
<dbReference type="PROSITE" id="PS51257">
    <property type="entry name" value="PROKAR_LIPOPROTEIN"/>
    <property type="match status" value="1"/>
</dbReference>
<dbReference type="PROSITE" id="PS50022">
    <property type="entry name" value="FA58C_3"/>
    <property type="match status" value="1"/>
</dbReference>
<dbReference type="Pfam" id="PF00754">
    <property type="entry name" value="F5_F8_type_C"/>
    <property type="match status" value="1"/>
</dbReference>
<dbReference type="InterPro" id="IPR036378">
    <property type="entry name" value="FAS1_dom_sf"/>
</dbReference>